<dbReference type="EMBL" id="CP016616">
    <property type="protein sequence ID" value="ANY77781.1"/>
    <property type="molecule type" value="Genomic_DNA"/>
</dbReference>
<dbReference type="OrthoDB" id="9794948at2"/>
<sequence length="215" mass="23647">MYQPPHFREDSLAVQHALIKAHPLGLLVTLGSTGLLANPLPFVLDAAASPMGTLKTHLSRANTQWQDFDPAQEALIVFQGPETYITPSWYAAKREHGKVVPTWNYAIVQAHGRIRIKDDPDWLRQQIAAMTETQENLRPEPWSVGDAPAPFVAAQLKGIVGIEIEIARIEGKWKVSQNRSEADRLGVSAGLRLAEDDASQRMADMVDARGALPDG</sequence>
<dbReference type="InterPro" id="IPR012349">
    <property type="entry name" value="Split_barrel_FMN-bd"/>
</dbReference>
<name>A0A1B2ECT8_9HYPH</name>
<protein>
    <submittedName>
        <fullName evidence="1">Transcriptional regulator</fullName>
    </submittedName>
</protein>
<reference evidence="1" key="1">
    <citation type="submission" date="2016-07" db="EMBL/GenBank/DDBJ databases">
        <title>Microvirga ossetica sp. nov. a new species of rhizobia isolated from root nodules of the legume species Vicia alpestris Steven originated from North Ossetia region in the Caucasus.</title>
        <authorList>
            <person name="Safronova V.I."/>
            <person name="Kuznetsova I.G."/>
            <person name="Sazanova A.L."/>
            <person name="Belimov A."/>
            <person name="Andronov E."/>
            <person name="Osledkin Y.S."/>
            <person name="Onishchuk O.P."/>
            <person name="Kurchak O.N."/>
            <person name="Shaposhnikov A.I."/>
            <person name="Willems A."/>
            <person name="Tikhonovich I.A."/>
        </authorList>
    </citation>
    <scope>NUCLEOTIDE SEQUENCE [LARGE SCALE GENOMIC DNA]</scope>
    <source>
        <strain evidence="1">V5/3M</strain>
    </source>
</reference>
<dbReference type="Gene3D" id="2.30.110.10">
    <property type="entry name" value="Electron Transport, Fmn-binding Protein, Chain A"/>
    <property type="match status" value="1"/>
</dbReference>
<dbReference type="KEGG" id="moc:BB934_05635"/>
<dbReference type="PANTHER" id="PTHR35802:SF1">
    <property type="entry name" value="PROTEASE SYNTHASE AND SPORULATION PROTEIN PAI 2"/>
    <property type="match status" value="1"/>
</dbReference>
<dbReference type="PANTHER" id="PTHR35802">
    <property type="entry name" value="PROTEASE SYNTHASE AND SPORULATION PROTEIN PAI 2"/>
    <property type="match status" value="1"/>
</dbReference>
<organism evidence="1">
    <name type="scientific">Microvirga ossetica</name>
    <dbReference type="NCBI Taxonomy" id="1882682"/>
    <lineage>
        <taxon>Bacteria</taxon>
        <taxon>Pseudomonadati</taxon>
        <taxon>Pseudomonadota</taxon>
        <taxon>Alphaproteobacteria</taxon>
        <taxon>Hyphomicrobiales</taxon>
        <taxon>Methylobacteriaceae</taxon>
        <taxon>Microvirga</taxon>
    </lineage>
</organism>
<proteinExistence type="predicted"/>
<gene>
    <name evidence="1" type="ORF">BB934_05635</name>
</gene>
<accession>A0A1B2ECT8</accession>
<dbReference type="RefSeq" id="WP_099512645.1">
    <property type="nucleotide sequence ID" value="NZ_CP016616.1"/>
</dbReference>
<dbReference type="PIRSF" id="PIRSF010372">
    <property type="entry name" value="PaiB"/>
    <property type="match status" value="1"/>
</dbReference>
<dbReference type="SUPFAM" id="SSF50475">
    <property type="entry name" value="FMN-binding split barrel"/>
    <property type="match status" value="1"/>
</dbReference>
<evidence type="ECO:0000313" key="1">
    <source>
        <dbReference type="EMBL" id="ANY77781.1"/>
    </source>
</evidence>
<dbReference type="Pfam" id="PF04299">
    <property type="entry name" value="FMN_bind_2"/>
    <property type="match status" value="1"/>
</dbReference>
<dbReference type="InterPro" id="IPR007396">
    <property type="entry name" value="TR_PAI2-type"/>
</dbReference>
<dbReference type="AlphaFoldDB" id="A0A1B2ECT8"/>